<dbReference type="EMBL" id="LAZR01001496">
    <property type="protein sequence ID" value="KKN43679.1"/>
    <property type="molecule type" value="Genomic_DNA"/>
</dbReference>
<comment type="caution">
    <text evidence="1">The sequence shown here is derived from an EMBL/GenBank/DDBJ whole genome shotgun (WGS) entry which is preliminary data.</text>
</comment>
<dbReference type="AlphaFoldDB" id="A0A0F9QMI3"/>
<evidence type="ECO:0000313" key="1">
    <source>
        <dbReference type="EMBL" id="KKN43679.1"/>
    </source>
</evidence>
<name>A0A0F9QMI3_9ZZZZ</name>
<reference evidence="1" key="1">
    <citation type="journal article" date="2015" name="Nature">
        <title>Complex archaea that bridge the gap between prokaryotes and eukaryotes.</title>
        <authorList>
            <person name="Spang A."/>
            <person name="Saw J.H."/>
            <person name="Jorgensen S.L."/>
            <person name="Zaremba-Niedzwiedzka K."/>
            <person name="Martijn J."/>
            <person name="Lind A.E."/>
            <person name="van Eijk R."/>
            <person name="Schleper C."/>
            <person name="Guy L."/>
            <person name="Ettema T.J."/>
        </authorList>
    </citation>
    <scope>NUCLEOTIDE SEQUENCE</scope>
</reference>
<proteinExistence type="predicted"/>
<organism evidence="1">
    <name type="scientific">marine sediment metagenome</name>
    <dbReference type="NCBI Taxonomy" id="412755"/>
    <lineage>
        <taxon>unclassified sequences</taxon>
        <taxon>metagenomes</taxon>
        <taxon>ecological metagenomes</taxon>
    </lineage>
</organism>
<protein>
    <submittedName>
        <fullName evidence="1">Uncharacterized protein</fullName>
    </submittedName>
</protein>
<sequence length="85" mass="10195">MYIYKEKNKFPHIIYINARGGDPIFREITYWLKDNIGVYRKDWLCPTSTSSDIRDHKNFWHLWAYAFKTIESAAAFKLMWSDNVG</sequence>
<accession>A0A0F9QMI3</accession>
<gene>
    <name evidence="1" type="ORF">LCGC14_0700790</name>
</gene>